<dbReference type="EC" id="4.1.1.44" evidence="2"/>
<dbReference type="GO" id="GO:0051920">
    <property type="term" value="F:peroxiredoxin activity"/>
    <property type="evidence" value="ECO:0007669"/>
    <property type="project" value="InterPro"/>
</dbReference>
<dbReference type="PANTHER" id="PTHR33570:SF2">
    <property type="entry name" value="CARBOXYMUCONOLACTONE DECARBOXYLASE-LIKE DOMAIN-CONTAINING PROTEIN"/>
    <property type="match status" value="1"/>
</dbReference>
<keyword evidence="2" id="KW-0456">Lyase</keyword>
<gene>
    <name evidence="2" type="ORF">BALAC2494_00269</name>
</gene>
<reference evidence="2 3" key="1">
    <citation type="journal article" date="2011" name="J. Bacteriol.">
        <title>Genome Sequence of the Probiotic Strain Bifidobacterium animalis subsp. lactis CNCM I-2494.</title>
        <authorList>
            <person name="Chervaux C."/>
            <person name="Grimaldi C."/>
            <person name="Bolotin A."/>
            <person name="Quinquis B."/>
            <person name="Legrain-Raspaud S."/>
            <person name="van Hylckama Vlieg J.E."/>
            <person name="Denariaz G."/>
            <person name="Smokvina T."/>
        </authorList>
    </citation>
    <scope>NUCLEOTIDE SEQUENCE [LARGE SCALE GENOMIC DNA]</scope>
    <source>
        <strain evidence="2 3">CNCM I-2494</strain>
    </source>
</reference>
<dbReference type="SUPFAM" id="SSF69118">
    <property type="entry name" value="AhpD-like"/>
    <property type="match status" value="1"/>
</dbReference>
<dbReference type="Pfam" id="PF02627">
    <property type="entry name" value="CMD"/>
    <property type="match status" value="1"/>
</dbReference>
<evidence type="ECO:0000313" key="3">
    <source>
        <dbReference type="Proteomes" id="UP000008394"/>
    </source>
</evidence>
<dbReference type="KEGG" id="bnm:BALAC2494_00269"/>
<dbReference type="Proteomes" id="UP000008394">
    <property type="component" value="Chromosome"/>
</dbReference>
<protein>
    <submittedName>
        <fullName evidence="2">4-carboxymuconolactone decarboxylase</fullName>
        <ecNumber evidence="2">4.1.1.44</ecNumber>
    </submittedName>
</protein>
<dbReference type="Gene3D" id="1.20.1290.10">
    <property type="entry name" value="AhpD-like"/>
    <property type="match status" value="1"/>
</dbReference>
<dbReference type="InterPro" id="IPR052512">
    <property type="entry name" value="4CMD/NDH-1_regulator"/>
</dbReference>
<evidence type="ECO:0000313" key="2">
    <source>
        <dbReference type="EMBL" id="AEK30312.1"/>
    </source>
</evidence>
<sequence length="286" mass="31929">MPRRLGQHVFGTCACVGPDFYAEKGQRNGMFEELHRKMNRFWNADRTLNETDPEFIGIFSEFAYDTVVNEPGANDEKLDDHARCMAIIAAIIGAQGMDAFEMMLPISYHSGVTSVELKEIVYEATPLIGFAHTLPYLKRINDYLNVENVELPLAPQSAIDKQNRTQEGASLRRTLFGESADSDEEFRKMGAGHIDSWISGDYLGAYLTRNGLSLQEREMIAFCLLMAQPDCANELRGHIMANLRVGNTAHFLIAVASQCLPYIGYPRAMNAVKTIAEVAHSDKQTV</sequence>
<accession>A0A806FVG7</accession>
<evidence type="ECO:0000259" key="1">
    <source>
        <dbReference type="Pfam" id="PF02627"/>
    </source>
</evidence>
<name>A0A806FVG7_BIFAN</name>
<dbReference type="InterPro" id="IPR003779">
    <property type="entry name" value="CMD-like"/>
</dbReference>
<feature type="domain" description="Carboxymuconolactone decarboxylase-like" evidence="1">
    <location>
        <begin position="205"/>
        <end position="273"/>
    </location>
</feature>
<dbReference type="GO" id="GO:0047575">
    <property type="term" value="F:4-carboxymuconolactone decarboxylase activity"/>
    <property type="evidence" value="ECO:0007669"/>
    <property type="project" value="UniProtKB-EC"/>
</dbReference>
<dbReference type="InterPro" id="IPR029032">
    <property type="entry name" value="AhpD-like"/>
</dbReference>
<dbReference type="PANTHER" id="PTHR33570">
    <property type="entry name" value="4-CARBOXYMUCONOLACTONE DECARBOXYLASE FAMILY PROTEIN"/>
    <property type="match status" value="1"/>
</dbReference>
<proteinExistence type="predicted"/>
<dbReference type="AlphaFoldDB" id="A0A806FVG7"/>
<dbReference type="PROSITE" id="PS51257">
    <property type="entry name" value="PROKAR_LIPOPROTEIN"/>
    <property type="match status" value="1"/>
</dbReference>
<organism evidence="2 3">
    <name type="scientific">Bifidobacterium animalis subsp. lactis CNCM I-2494</name>
    <dbReference type="NCBI Taxonomy" id="1042403"/>
    <lineage>
        <taxon>Bacteria</taxon>
        <taxon>Bacillati</taxon>
        <taxon>Actinomycetota</taxon>
        <taxon>Actinomycetes</taxon>
        <taxon>Bifidobacteriales</taxon>
        <taxon>Bifidobacteriaceae</taxon>
        <taxon>Bifidobacterium</taxon>
    </lineage>
</organism>
<dbReference type="EMBL" id="CP002915">
    <property type="protein sequence ID" value="AEK30312.1"/>
    <property type="molecule type" value="Genomic_DNA"/>
</dbReference>